<dbReference type="Proteomes" id="UP000318943">
    <property type="component" value="Unassembled WGS sequence"/>
</dbReference>
<evidence type="ECO:0000313" key="3">
    <source>
        <dbReference type="Proteomes" id="UP000318943"/>
    </source>
</evidence>
<sequence length="110" mass="12417">MILSIDELEGKALDFAYEKAKAYSEGYPGKYFTWPIKDGVMLERGEDNTYASPDIEHDQIRAMVARHVGELVLVPTDLVSPRHAHARHRRQKEVTAAKQARKQLLSARGA</sequence>
<dbReference type="RefSeq" id="WP_144196671.1">
    <property type="nucleotide sequence ID" value="NZ_VCIZ01000002.1"/>
</dbReference>
<gene>
    <name evidence="2" type="ORF">FGG12_05775</name>
</gene>
<dbReference type="EMBL" id="VCIZ01000002">
    <property type="protein sequence ID" value="TSP13978.1"/>
    <property type="molecule type" value="Genomic_DNA"/>
</dbReference>
<comment type="caution">
    <text evidence="2">The sequence shown here is derived from an EMBL/GenBank/DDBJ whole genome shotgun (WGS) entry which is preliminary data.</text>
</comment>
<feature type="compositionally biased region" description="Basic residues" evidence="1">
    <location>
        <begin position="82"/>
        <end position="91"/>
    </location>
</feature>
<reference evidence="2 3" key="1">
    <citation type="submission" date="2019-05" db="EMBL/GenBank/DDBJ databases">
        <title>Whole genome sequence analysis of Cupriavidus campinensis S14E4C strain.</title>
        <authorList>
            <person name="Abbaszade G."/>
            <person name="Szabo A."/>
            <person name="Toumi M."/>
            <person name="Toth E."/>
        </authorList>
    </citation>
    <scope>NUCLEOTIDE SEQUENCE [LARGE SCALE GENOMIC DNA]</scope>
    <source>
        <strain evidence="2 3">S14E4C</strain>
    </source>
</reference>
<keyword evidence="3" id="KW-1185">Reference proteome</keyword>
<protein>
    <submittedName>
        <fullName evidence="2">Uncharacterized protein</fullName>
    </submittedName>
</protein>
<accession>A0ABY3ESM9</accession>
<organism evidence="2 3">
    <name type="scientific">Cupriavidus campinensis</name>
    <dbReference type="NCBI Taxonomy" id="151783"/>
    <lineage>
        <taxon>Bacteria</taxon>
        <taxon>Pseudomonadati</taxon>
        <taxon>Pseudomonadota</taxon>
        <taxon>Betaproteobacteria</taxon>
        <taxon>Burkholderiales</taxon>
        <taxon>Burkholderiaceae</taxon>
        <taxon>Cupriavidus</taxon>
    </lineage>
</organism>
<evidence type="ECO:0000313" key="2">
    <source>
        <dbReference type="EMBL" id="TSP13978.1"/>
    </source>
</evidence>
<feature type="region of interest" description="Disordered" evidence="1">
    <location>
        <begin position="82"/>
        <end position="110"/>
    </location>
</feature>
<name>A0ABY3ESM9_9BURK</name>
<evidence type="ECO:0000256" key="1">
    <source>
        <dbReference type="SAM" id="MobiDB-lite"/>
    </source>
</evidence>
<proteinExistence type="predicted"/>